<keyword evidence="5" id="KW-0408">Iron</keyword>
<reference evidence="7 8" key="1">
    <citation type="submission" date="2020-08" db="EMBL/GenBank/DDBJ databases">
        <title>Sequencing the genomes of 1000 actinobacteria strains.</title>
        <authorList>
            <person name="Klenk H.-P."/>
        </authorList>
    </citation>
    <scope>NUCLEOTIDE SEQUENCE [LARGE SCALE GENOMIC DNA]</scope>
    <source>
        <strain evidence="7 8">DSM 43582</strain>
    </source>
</reference>
<protein>
    <recommendedName>
        <fullName evidence="9">Cytochrome P450</fullName>
    </recommendedName>
</protein>
<proteinExistence type="inferred from homology"/>
<accession>A0A7W9PLS1</accession>
<dbReference type="PANTHER" id="PTHR46696:SF1">
    <property type="entry name" value="CYTOCHROME P450 YJIB-RELATED"/>
    <property type="match status" value="1"/>
</dbReference>
<evidence type="ECO:0000256" key="1">
    <source>
        <dbReference type="ARBA" id="ARBA00010617"/>
    </source>
</evidence>
<evidence type="ECO:0000256" key="5">
    <source>
        <dbReference type="ARBA" id="ARBA00023004"/>
    </source>
</evidence>
<dbReference type="InterPro" id="IPR036396">
    <property type="entry name" value="Cyt_P450_sf"/>
</dbReference>
<dbReference type="SUPFAM" id="SSF48264">
    <property type="entry name" value="Cytochrome P450"/>
    <property type="match status" value="1"/>
</dbReference>
<dbReference type="Pfam" id="PF00067">
    <property type="entry name" value="p450"/>
    <property type="match status" value="1"/>
</dbReference>
<dbReference type="EMBL" id="JACHIT010000002">
    <property type="protein sequence ID" value="MBB5918504.1"/>
    <property type="molecule type" value="Genomic_DNA"/>
</dbReference>
<keyword evidence="8" id="KW-1185">Reference proteome</keyword>
<evidence type="ECO:0008006" key="9">
    <source>
        <dbReference type="Google" id="ProtNLM"/>
    </source>
</evidence>
<gene>
    <name evidence="7" type="ORF">BJY24_007416</name>
</gene>
<dbReference type="GO" id="GO:0005506">
    <property type="term" value="F:iron ion binding"/>
    <property type="evidence" value="ECO:0007669"/>
    <property type="project" value="InterPro"/>
</dbReference>
<dbReference type="GO" id="GO:0020037">
    <property type="term" value="F:heme binding"/>
    <property type="evidence" value="ECO:0007669"/>
    <property type="project" value="InterPro"/>
</dbReference>
<dbReference type="GO" id="GO:0004497">
    <property type="term" value="F:monooxygenase activity"/>
    <property type="evidence" value="ECO:0007669"/>
    <property type="project" value="UniProtKB-KW"/>
</dbReference>
<evidence type="ECO:0000256" key="4">
    <source>
        <dbReference type="ARBA" id="ARBA00023002"/>
    </source>
</evidence>
<evidence type="ECO:0000313" key="7">
    <source>
        <dbReference type="EMBL" id="MBB5918504.1"/>
    </source>
</evidence>
<dbReference type="InterPro" id="IPR002397">
    <property type="entry name" value="Cyt_P450_B"/>
</dbReference>
<dbReference type="PANTHER" id="PTHR46696">
    <property type="entry name" value="P450, PUTATIVE (EUROFUNG)-RELATED"/>
    <property type="match status" value="1"/>
</dbReference>
<sequence length="385" mass="41898">MLNIFDADFARDPWPVLRSLRATGGVHRVSTPDGPPAWLLTGYDDVRAGLLDDRLSTAVRHANGRDYRGFSVPAPLDRFQAAEPDEHARLRRVLVGELQARRLTEWPERASALVDPLLRTVEGEREFDLVERIAIPLPAAIVTELLGLPAAEGAALLGWAESTLRPGAAPRARDTLATMRQIITATIDRGGRGADTVLGRLVRPQEESGAVDSDELASLLFYLLFVFYEVLVDLIAGAVWALADRPDRLSALEIAPERSVDELLRYLSPQVLAGPRFATADIEIGDHTIAAGQTVLLCLASANHDPATFRDPEELDLRRDPNPQLGLGFGVHACVGTAVARPVAAAVLTRIHARWPALRIAGDAGDLPWRSGFRHRGPLTLPVRT</sequence>
<evidence type="ECO:0000256" key="3">
    <source>
        <dbReference type="ARBA" id="ARBA00022723"/>
    </source>
</evidence>
<dbReference type="InterPro" id="IPR001128">
    <property type="entry name" value="Cyt_P450"/>
</dbReference>
<dbReference type="Proteomes" id="UP000540412">
    <property type="component" value="Unassembled WGS sequence"/>
</dbReference>
<dbReference type="RefSeq" id="WP_040753591.1">
    <property type="nucleotide sequence ID" value="NZ_JACHIT010000002.1"/>
</dbReference>
<comment type="caution">
    <text evidence="7">The sequence shown here is derived from an EMBL/GenBank/DDBJ whole genome shotgun (WGS) entry which is preliminary data.</text>
</comment>
<organism evidence="7 8">
    <name type="scientific">Nocardia transvalensis</name>
    <dbReference type="NCBI Taxonomy" id="37333"/>
    <lineage>
        <taxon>Bacteria</taxon>
        <taxon>Bacillati</taxon>
        <taxon>Actinomycetota</taxon>
        <taxon>Actinomycetes</taxon>
        <taxon>Mycobacteriales</taxon>
        <taxon>Nocardiaceae</taxon>
        <taxon>Nocardia</taxon>
    </lineage>
</organism>
<keyword evidence="4" id="KW-0560">Oxidoreductase</keyword>
<keyword evidence="6" id="KW-0503">Monooxygenase</keyword>
<evidence type="ECO:0000256" key="2">
    <source>
        <dbReference type="ARBA" id="ARBA00022617"/>
    </source>
</evidence>
<keyword evidence="3" id="KW-0479">Metal-binding</keyword>
<name>A0A7W9PLS1_9NOCA</name>
<dbReference type="GO" id="GO:0016705">
    <property type="term" value="F:oxidoreductase activity, acting on paired donors, with incorporation or reduction of molecular oxygen"/>
    <property type="evidence" value="ECO:0007669"/>
    <property type="project" value="InterPro"/>
</dbReference>
<evidence type="ECO:0000313" key="8">
    <source>
        <dbReference type="Proteomes" id="UP000540412"/>
    </source>
</evidence>
<dbReference type="PRINTS" id="PR00359">
    <property type="entry name" value="BP450"/>
</dbReference>
<dbReference type="Gene3D" id="1.10.630.10">
    <property type="entry name" value="Cytochrome P450"/>
    <property type="match status" value="1"/>
</dbReference>
<evidence type="ECO:0000256" key="6">
    <source>
        <dbReference type="ARBA" id="ARBA00023033"/>
    </source>
</evidence>
<dbReference type="AlphaFoldDB" id="A0A7W9PLS1"/>
<comment type="similarity">
    <text evidence="1">Belongs to the cytochrome P450 family.</text>
</comment>
<keyword evidence="2" id="KW-0349">Heme</keyword>